<dbReference type="EMBL" id="CP001759">
    <property type="protein sequence ID" value="ACZ49018.1"/>
    <property type="molecule type" value="Genomic_DNA"/>
</dbReference>
<sequence>MSTPDTACAVFAAATRCARVFPICVLGLNLSPPPLLAEMLVYGWCSSSCVVGLFLRHLWWKFTCICAFSALEPQAEACVGSVRSFGNPAF</sequence>
<dbReference type="KEGG" id="acn:ACIS_00380"/>
<gene>
    <name evidence="1" type="ordered locus">ACIS_00380</name>
</gene>
<dbReference type="AlphaFoldDB" id="D1ATZ0"/>
<evidence type="ECO:0000313" key="2">
    <source>
        <dbReference type="Proteomes" id="UP000000630"/>
    </source>
</evidence>
<accession>D1ATZ0</accession>
<name>D1ATZ0_ANACI</name>
<dbReference type="Proteomes" id="UP000000630">
    <property type="component" value="Chromosome"/>
</dbReference>
<protein>
    <submittedName>
        <fullName evidence="1">Uncharacterized protein</fullName>
    </submittedName>
</protein>
<reference evidence="1 2" key="1">
    <citation type="journal article" date="2010" name="J. Bacteriol.">
        <title>Complete genome sequence of Anaplasma marginale subsp. centrale.</title>
        <authorList>
            <person name="Herndon D.R."/>
            <person name="Palmer G.H."/>
            <person name="Shkap V."/>
            <person name="Knowles D.P. Jr."/>
            <person name="Brayton K.A."/>
        </authorList>
    </citation>
    <scope>NUCLEOTIDE SEQUENCE [LARGE SCALE GENOMIC DNA]</scope>
    <source>
        <strain evidence="1 2">Israel</strain>
    </source>
</reference>
<organism evidence="1 2">
    <name type="scientific">Anaplasma centrale (strain Israel)</name>
    <name type="common">Anaplasma marginale subsp. centrale (strain Israel)</name>
    <dbReference type="NCBI Taxonomy" id="574556"/>
    <lineage>
        <taxon>Bacteria</taxon>
        <taxon>Pseudomonadati</taxon>
        <taxon>Pseudomonadota</taxon>
        <taxon>Alphaproteobacteria</taxon>
        <taxon>Rickettsiales</taxon>
        <taxon>Anaplasmataceae</taxon>
        <taxon>Anaplasma</taxon>
    </lineage>
</organism>
<keyword evidence="2" id="KW-1185">Reference proteome</keyword>
<evidence type="ECO:0000313" key="1">
    <source>
        <dbReference type="EMBL" id="ACZ49018.1"/>
    </source>
</evidence>
<dbReference type="HOGENOM" id="CLU_2434423_0_0_5"/>
<proteinExistence type="predicted"/>